<dbReference type="Pfam" id="PF00089">
    <property type="entry name" value="Trypsin"/>
    <property type="match status" value="2"/>
</dbReference>
<evidence type="ECO:0000256" key="2">
    <source>
        <dbReference type="SAM" id="Phobius"/>
    </source>
</evidence>
<dbReference type="PANTHER" id="PTHR24257:SF17">
    <property type="match status" value="1"/>
</dbReference>
<dbReference type="PROSITE" id="PS00134">
    <property type="entry name" value="TRYPSIN_HIS"/>
    <property type="match status" value="1"/>
</dbReference>
<feature type="transmembrane region" description="Helical" evidence="2">
    <location>
        <begin position="12"/>
        <end position="32"/>
    </location>
</feature>
<dbReference type="WBParaSite" id="TMUE_2000006451.1">
    <property type="protein sequence ID" value="TMUE_2000006451.1"/>
    <property type="gene ID" value="WBGene00299608"/>
</dbReference>
<dbReference type="InterPro" id="IPR033116">
    <property type="entry name" value="TRYPSIN_SER"/>
</dbReference>
<keyword evidence="2" id="KW-0472">Membrane</keyword>
<evidence type="ECO:0000313" key="5">
    <source>
        <dbReference type="WBParaSite" id="TMUE_2000006451.1"/>
    </source>
</evidence>
<dbReference type="STRING" id="70415.A0A5S6QGB9"/>
<evidence type="ECO:0000256" key="1">
    <source>
        <dbReference type="RuleBase" id="RU363034"/>
    </source>
</evidence>
<keyword evidence="1" id="KW-0645">Protease</keyword>
<keyword evidence="1" id="KW-0720">Serine protease</keyword>
<accession>A0A5S6QGB9</accession>
<dbReference type="InterPro" id="IPR043504">
    <property type="entry name" value="Peptidase_S1_PA_chymotrypsin"/>
</dbReference>
<proteinExistence type="predicted"/>
<dbReference type="InterPro" id="IPR050850">
    <property type="entry name" value="Peptidase_S1_Elastase_sf"/>
</dbReference>
<dbReference type="GO" id="GO:0005615">
    <property type="term" value="C:extracellular space"/>
    <property type="evidence" value="ECO:0007669"/>
    <property type="project" value="TreeGrafter"/>
</dbReference>
<dbReference type="CDD" id="cd00190">
    <property type="entry name" value="Tryp_SPc"/>
    <property type="match status" value="1"/>
</dbReference>
<keyword evidence="4" id="KW-1185">Reference proteome</keyword>
<dbReference type="GO" id="GO:0006508">
    <property type="term" value="P:proteolysis"/>
    <property type="evidence" value="ECO:0007669"/>
    <property type="project" value="UniProtKB-KW"/>
</dbReference>
<sequence>MHYLFATIRTTLYLKCVLLTVFYLSISLLNTIEGTCGKPFYAPILSATEEHGNRISNGIEARRHSHPWQALLSVWIRSSLLTCGGSLIDWRGGNASDLVLTAAHCVTDLEDNTEPSLWEEVTYFFNRLFKNGISGPTVNASDVRVFLGVHDLADLTPPTIHIGVSAIAIGEFNKFCHMDDFALLKLEREIVYNEFIQGICLPDESEDMPPPESPCLVTGWGLKANGKPAQTLQQMDAPIFYGYVDKSIFHKGRMICIYKKEKYAGTRRGDSGGPLACLKNDTFVIYGVLSFGIIENCNEGTKKTAFMKLPHYMKWIRTTIAQLGNN</sequence>
<evidence type="ECO:0000259" key="3">
    <source>
        <dbReference type="PROSITE" id="PS50240"/>
    </source>
</evidence>
<dbReference type="GO" id="GO:0004252">
    <property type="term" value="F:serine-type endopeptidase activity"/>
    <property type="evidence" value="ECO:0007669"/>
    <property type="project" value="InterPro"/>
</dbReference>
<dbReference type="SMART" id="SM00020">
    <property type="entry name" value="Tryp_SPc"/>
    <property type="match status" value="1"/>
</dbReference>
<protein>
    <submittedName>
        <fullName evidence="5">Peptidase S1 domain-containing protein</fullName>
    </submittedName>
</protein>
<dbReference type="PANTHER" id="PTHR24257">
    <property type="entry name" value="CHYMOTRYPSIN-LIKE ELASTASE FAMILY MEMBER"/>
    <property type="match status" value="1"/>
</dbReference>
<dbReference type="PROSITE" id="PS00135">
    <property type="entry name" value="TRYPSIN_SER"/>
    <property type="match status" value="1"/>
</dbReference>
<name>A0A5S6QGB9_TRIMR</name>
<feature type="domain" description="Peptidase S1" evidence="3">
    <location>
        <begin position="55"/>
        <end position="321"/>
    </location>
</feature>
<reference evidence="5" key="1">
    <citation type="submission" date="2019-12" db="UniProtKB">
        <authorList>
            <consortium name="WormBaseParasite"/>
        </authorList>
    </citation>
    <scope>IDENTIFICATION</scope>
</reference>
<dbReference type="PROSITE" id="PS50240">
    <property type="entry name" value="TRYPSIN_DOM"/>
    <property type="match status" value="1"/>
</dbReference>
<dbReference type="InterPro" id="IPR001254">
    <property type="entry name" value="Trypsin_dom"/>
</dbReference>
<keyword evidence="2" id="KW-0812">Transmembrane</keyword>
<dbReference type="Proteomes" id="UP000046395">
    <property type="component" value="Unassembled WGS sequence"/>
</dbReference>
<dbReference type="Gene3D" id="2.40.10.10">
    <property type="entry name" value="Trypsin-like serine proteases"/>
    <property type="match status" value="1"/>
</dbReference>
<dbReference type="InterPro" id="IPR009003">
    <property type="entry name" value="Peptidase_S1_PA"/>
</dbReference>
<evidence type="ECO:0000313" key="4">
    <source>
        <dbReference type="Proteomes" id="UP000046395"/>
    </source>
</evidence>
<dbReference type="SUPFAM" id="SSF50494">
    <property type="entry name" value="Trypsin-like serine proteases"/>
    <property type="match status" value="1"/>
</dbReference>
<dbReference type="AlphaFoldDB" id="A0A5S6QGB9"/>
<organism evidence="4 5">
    <name type="scientific">Trichuris muris</name>
    <name type="common">Mouse whipworm</name>
    <dbReference type="NCBI Taxonomy" id="70415"/>
    <lineage>
        <taxon>Eukaryota</taxon>
        <taxon>Metazoa</taxon>
        <taxon>Ecdysozoa</taxon>
        <taxon>Nematoda</taxon>
        <taxon>Enoplea</taxon>
        <taxon>Dorylaimia</taxon>
        <taxon>Trichinellida</taxon>
        <taxon>Trichuridae</taxon>
        <taxon>Trichuris</taxon>
    </lineage>
</organism>
<keyword evidence="1" id="KW-0378">Hydrolase</keyword>
<keyword evidence="2" id="KW-1133">Transmembrane helix</keyword>
<dbReference type="InterPro" id="IPR018114">
    <property type="entry name" value="TRYPSIN_HIS"/>
</dbReference>